<reference evidence="4 5" key="1">
    <citation type="submission" date="2008-01" db="EMBL/GenBank/DDBJ databases">
        <authorList>
            <person name="Wagner-Dobler I."/>
            <person name="Ferriera S."/>
            <person name="Johnson J."/>
            <person name="Kravitz S."/>
            <person name="Beeson K."/>
            <person name="Sutton G."/>
            <person name="Rogers Y.-H."/>
            <person name="Friedman R."/>
            <person name="Frazier M."/>
            <person name="Venter J.C."/>
        </authorList>
    </citation>
    <scope>NUCLEOTIDE SEQUENCE [LARGE SCALE GENOMIC DNA]</scope>
    <source>
        <strain evidence="5">DSM 17067 / NCIMB 14079 / DFL-11</strain>
    </source>
</reference>
<dbReference type="SMART" id="SM00052">
    <property type="entry name" value="EAL"/>
    <property type="match status" value="1"/>
</dbReference>
<dbReference type="CDD" id="cd01948">
    <property type="entry name" value="EAL"/>
    <property type="match status" value="1"/>
</dbReference>
<dbReference type="SUPFAM" id="SSF141868">
    <property type="entry name" value="EAL domain-like"/>
    <property type="match status" value="1"/>
</dbReference>
<dbReference type="EMBL" id="ACCU02000003">
    <property type="protein sequence ID" value="EEE44121.2"/>
    <property type="molecule type" value="Genomic_DNA"/>
</dbReference>
<dbReference type="InterPro" id="IPR000160">
    <property type="entry name" value="GGDEF_dom"/>
</dbReference>
<evidence type="ECO:0000313" key="4">
    <source>
        <dbReference type="EMBL" id="EEE44121.2"/>
    </source>
</evidence>
<reference evidence="4 5" key="2">
    <citation type="submission" date="2013-04" db="EMBL/GenBank/DDBJ databases">
        <authorList>
            <person name="Fiebig A."/>
            <person name="Pradella S."/>
            <person name="Wagner-Doebler I."/>
        </authorList>
    </citation>
    <scope>NUCLEOTIDE SEQUENCE [LARGE SCALE GENOMIC DNA]</scope>
    <source>
        <strain evidence="5">DSM 17067 / NCIMB 14079 / DFL-11</strain>
    </source>
</reference>
<dbReference type="CDD" id="cd01949">
    <property type="entry name" value="GGDEF"/>
    <property type="match status" value="1"/>
</dbReference>
<dbReference type="Gene3D" id="3.20.20.450">
    <property type="entry name" value="EAL domain"/>
    <property type="match status" value="1"/>
</dbReference>
<dbReference type="PROSITE" id="PS50883">
    <property type="entry name" value="EAL"/>
    <property type="match status" value="1"/>
</dbReference>
<feature type="transmembrane region" description="Helical" evidence="1">
    <location>
        <begin position="189"/>
        <end position="209"/>
    </location>
</feature>
<dbReference type="InterPro" id="IPR029787">
    <property type="entry name" value="Nucleotide_cyclase"/>
</dbReference>
<dbReference type="Gene3D" id="3.30.70.270">
    <property type="match status" value="1"/>
</dbReference>
<sequence length="682" mass="75877">MSTIIGMNRVSGPFSGLKSALSTWLLDDSQDIEVAKAQFESTRHQAPFLYIIRFICAWTIAFTQMSYAPLWLVLIYPICTTIWSYCRIRRLWSAPKAPPRTLEALIVWRKRTQIIAALAPSIFTIWALMLFPYGTAFSQVQIFLTILVGNLSALFSLTHLRSIAVTNAVSSTGIYTLFFSWYGDPAYQLMALFGVAVTFFVALIEMNTYRDFISLIKTGTRFKEQSRYLEQKHRETEKLNALNYQLATTDHLTGVANKRFFRQELDRALRAANASGERFGLCIFDIGGLKSITEIYGLDAGDQVLKEVARRLSGMDGEGVFVGRVGGDEFGFFGTCDPEKYQRVKAAFERLIELPVETKQGRFRPNYSAGIAHSNGAVTCATELFERADFALSTARENRKETSVSYDACLDARRSRDTEILSALLDEETRDGLHLAFQPIIDITCNSILGVECLARWHHPQLGNIAPVDFIPLAERSGVINLISLDLFEKALSEAKAWPESLRLSFNLSASNLSSRRFIVEFLSILKQSGIDPQRLSCEVTETSVMWDFKETRRALDTLKGAGVRISLDDFGTGYSSLSHVHRLPLDCIKIDRSFVSDLCPGSTGYGIVKSLLALSRDMAISCVVEGVETDDELSILKDLGASFVQGYLFSKPLNAAELAQLLATGLPDRADPSIDGLPKAS</sequence>
<organism evidence="4 5">
    <name type="scientific">Roseibium alexandrii (strain DSM 17067 / NCIMB 14079 / DFL-11)</name>
    <name type="common">Labrenzia alexandrii</name>
    <dbReference type="NCBI Taxonomy" id="244592"/>
    <lineage>
        <taxon>Bacteria</taxon>
        <taxon>Pseudomonadati</taxon>
        <taxon>Pseudomonadota</taxon>
        <taxon>Alphaproteobacteria</taxon>
        <taxon>Hyphomicrobiales</taxon>
        <taxon>Stappiaceae</taxon>
        <taxon>Roseibium</taxon>
    </lineage>
</organism>
<dbReference type="GO" id="GO:0071111">
    <property type="term" value="F:cyclic-guanylate-specific phosphodiesterase activity"/>
    <property type="evidence" value="ECO:0007669"/>
    <property type="project" value="InterPro"/>
</dbReference>
<proteinExistence type="predicted"/>
<dbReference type="InterPro" id="IPR001633">
    <property type="entry name" value="EAL_dom"/>
</dbReference>
<dbReference type="NCBIfam" id="TIGR00254">
    <property type="entry name" value="GGDEF"/>
    <property type="match status" value="1"/>
</dbReference>
<gene>
    <name evidence="4" type="ORF">SADFL11_1408</name>
</gene>
<dbReference type="RefSeq" id="WP_134852961.1">
    <property type="nucleotide sequence ID" value="NZ_CM011002.1"/>
</dbReference>
<feature type="transmembrane region" description="Helical" evidence="1">
    <location>
        <begin position="46"/>
        <end position="62"/>
    </location>
</feature>
<dbReference type="Pfam" id="PF00990">
    <property type="entry name" value="GGDEF"/>
    <property type="match status" value="1"/>
</dbReference>
<dbReference type="PROSITE" id="PS50887">
    <property type="entry name" value="GGDEF"/>
    <property type="match status" value="1"/>
</dbReference>
<protein>
    <submittedName>
        <fullName evidence="4">Diguanylate cyclase (GGDEF) domain protein</fullName>
    </submittedName>
</protein>
<feature type="domain" description="EAL" evidence="2">
    <location>
        <begin position="413"/>
        <end position="667"/>
    </location>
</feature>
<dbReference type="AlphaFoldDB" id="A0A5E8GWZ1"/>
<dbReference type="PANTHER" id="PTHR33121:SF71">
    <property type="entry name" value="OXYGEN SENSOR PROTEIN DOSP"/>
    <property type="match status" value="1"/>
</dbReference>
<dbReference type="PANTHER" id="PTHR33121">
    <property type="entry name" value="CYCLIC DI-GMP PHOSPHODIESTERASE PDEF"/>
    <property type="match status" value="1"/>
</dbReference>
<evidence type="ECO:0000259" key="3">
    <source>
        <dbReference type="PROSITE" id="PS50887"/>
    </source>
</evidence>
<keyword evidence="1" id="KW-0472">Membrane</keyword>
<keyword evidence="1" id="KW-0812">Transmembrane</keyword>
<dbReference type="Proteomes" id="UP000004703">
    <property type="component" value="Chromosome"/>
</dbReference>
<evidence type="ECO:0000256" key="1">
    <source>
        <dbReference type="SAM" id="Phobius"/>
    </source>
</evidence>
<feature type="domain" description="GGDEF" evidence="3">
    <location>
        <begin position="277"/>
        <end position="408"/>
    </location>
</feature>
<keyword evidence="1" id="KW-1133">Transmembrane helix</keyword>
<dbReference type="SUPFAM" id="SSF55073">
    <property type="entry name" value="Nucleotide cyclase"/>
    <property type="match status" value="1"/>
</dbReference>
<evidence type="ECO:0000313" key="5">
    <source>
        <dbReference type="Proteomes" id="UP000004703"/>
    </source>
</evidence>
<accession>A0A5E8GWZ1</accession>
<dbReference type="SMART" id="SM00267">
    <property type="entry name" value="GGDEF"/>
    <property type="match status" value="1"/>
</dbReference>
<dbReference type="InterPro" id="IPR050706">
    <property type="entry name" value="Cyclic-di-GMP_PDE-like"/>
</dbReference>
<evidence type="ECO:0000259" key="2">
    <source>
        <dbReference type="PROSITE" id="PS50883"/>
    </source>
</evidence>
<feature type="transmembrane region" description="Helical" evidence="1">
    <location>
        <begin position="164"/>
        <end position="183"/>
    </location>
</feature>
<dbReference type="InterPro" id="IPR043128">
    <property type="entry name" value="Rev_trsase/Diguanyl_cyclase"/>
</dbReference>
<dbReference type="Pfam" id="PF00563">
    <property type="entry name" value="EAL"/>
    <property type="match status" value="1"/>
</dbReference>
<feature type="transmembrane region" description="Helical" evidence="1">
    <location>
        <begin position="68"/>
        <end position="86"/>
    </location>
</feature>
<name>A0A5E8GWZ1_ROSAD</name>
<dbReference type="InterPro" id="IPR035919">
    <property type="entry name" value="EAL_sf"/>
</dbReference>
<comment type="caution">
    <text evidence="4">The sequence shown here is derived from an EMBL/GenBank/DDBJ whole genome shotgun (WGS) entry which is preliminary data.</text>
</comment>
<feature type="transmembrane region" description="Helical" evidence="1">
    <location>
        <begin position="114"/>
        <end position="134"/>
    </location>
</feature>